<keyword evidence="4" id="KW-0676">Redox-active center</keyword>
<dbReference type="Proteomes" id="UP000606494">
    <property type="component" value="Unassembled WGS sequence"/>
</dbReference>
<gene>
    <name evidence="7" type="ORF">H8B17_06320</name>
</gene>
<accession>A0ABR7Y1L1</accession>
<feature type="domain" description="Thioredoxin" evidence="6">
    <location>
        <begin position="231"/>
        <end position="368"/>
    </location>
</feature>
<keyword evidence="2" id="KW-0201">Cytochrome c-type biogenesis</keyword>
<evidence type="ECO:0000259" key="6">
    <source>
        <dbReference type="PROSITE" id="PS51352"/>
    </source>
</evidence>
<comment type="caution">
    <text evidence="7">The sequence shown here is derived from an EMBL/GenBank/DDBJ whole genome shotgun (WGS) entry which is preliminary data.</text>
</comment>
<dbReference type="PROSITE" id="PS00194">
    <property type="entry name" value="THIOREDOXIN_1"/>
    <property type="match status" value="1"/>
</dbReference>
<dbReference type="InterPro" id="IPR000866">
    <property type="entry name" value="AhpC/TSA"/>
</dbReference>
<reference evidence="7 8" key="1">
    <citation type="submission" date="2020-08" db="EMBL/GenBank/DDBJ databases">
        <title>Sphingobacterium sp. DN00404 isolated from aquaculture water.</title>
        <authorList>
            <person name="Zhang M."/>
        </authorList>
    </citation>
    <scope>NUCLEOTIDE SEQUENCE [LARGE SCALE GENOMIC DNA]</scope>
    <source>
        <strain evidence="7 8">KCTC 32294</strain>
    </source>
</reference>
<evidence type="ECO:0000256" key="5">
    <source>
        <dbReference type="SAM" id="SignalP"/>
    </source>
</evidence>
<organism evidence="7 8">
    <name type="scientific">Sphingobacterium arenae</name>
    <dbReference type="NCBI Taxonomy" id="1280598"/>
    <lineage>
        <taxon>Bacteria</taxon>
        <taxon>Pseudomonadati</taxon>
        <taxon>Bacteroidota</taxon>
        <taxon>Sphingobacteriia</taxon>
        <taxon>Sphingobacteriales</taxon>
        <taxon>Sphingobacteriaceae</taxon>
        <taxon>Sphingobacterium</taxon>
    </lineage>
</organism>
<dbReference type="CDD" id="cd02966">
    <property type="entry name" value="TlpA_like_family"/>
    <property type="match status" value="1"/>
</dbReference>
<dbReference type="InterPro" id="IPR050553">
    <property type="entry name" value="Thioredoxin_ResA/DsbE_sf"/>
</dbReference>
<dbReference type="Gene3D" id="3.40.30.10">
    <property type="entry name" value="Glutaredoxin"/>
    <property type="match status" value="1"/>
</dbReference>
<evidence type="ECO:0000256" key="1">
    <source>
        <dbReference type="ARBA" id="ARBA00004196"/>
    </source>
</evidence>
<comment type="subcellular location">
    <subcellularLocation>
        <location evidence="1">Cell envelope</location>
    </subcellularLocation>
</comment>
<dbReference type="InterPro" id="IPR036249">
    <property type="entry name" value="Thioredoxin-like_sf"/>
</dbReference>
<keyword evidence="8" id="KW-1185">Reference proteome</keyword>
<dbReference type="InterPro" id="IPR017937">
    <property type="entry name" value="Thioredoxin_CS"/>
</dbReference>
<keyword evidence="5" id="KW-0732">Signal</keyword>
<feature type="signal peptide" evidence="5">
    <location>
        <begin position="1"/>
        <end position="21"/>
    </location>
</feature>
<sequence length="368" mass="41947">MKIGIFLTKIFALIFFSACNAANDDSFILAGRIDNAPQLRSIVLYEGETFVDSIALDESGNFYMEGTALEPTLYELLVEQESYMLILENGEKVEFKADLNAPRQYTVKGSETSTKLKELNEMRDRFQEHQMNLQNEFEQRLGKGEEQAVVQHDLIAKNDVYTSDLAEQVLQFARNNEDNLAGFFGMLVLYSVDPTGYEEVLVEYAEKARHQFPNNETAQSFATHMEEIKPLSIGQIAPDFSSTTPDGKEVKLSDLRGQYVLLDFWAAWCTPCRHENPNIVTQYHQFKDKGFTVFGVSLDQDREAWLKAIKDDKLEWTQVSELKMWNSEAGRLYNITAIPASFMIDPDGKIIGKNLRGPALKQFLDRNL</sequence>
<evidence type="ECO:0000256" key="2">
    <source>
        <dbReference type="ARBA" id="ARBA00022748"/>
    </source>
</evidence>
<evidence type="ECO:0000256" key="4">
    <source>
        <dbReference type="ARBA" id="ARBA00023284"/>
    </source>
</evidence>
<evidence type="ECO:0000256" key="3">
    <source>
        <dbReference type="ARBA" id="ARBA00023157"/>
    </source>
</evidence>
<keyword evidence="3" id="KW-1015">Disulfide bond</keyword>
<dbReference type="PROSITE" id="PS51352">
    <property type="entry name" value="THIOREDOXIN_2"/>
    <property type="match status" value="1"/>
</dbReference>
<proteinExistence type="predicted"/>
<dbReference type="EMBL" id="JACNYK010000001">
    <property type="protein sequence ID" value="MBD1425196.1"/>
    <property type="molecule type" value="Genomic_DNA"/>
</dbReference>
<evidence type="ECO:0000313" key="7">
    <source>
        <dbReference type="EMBL" id="MBD1425196.1"/>
    </source>
</evidence>
<dbReference type="InterPro" id="IPR025380">
    <property type="entry name" value="DUF4369"/>
</dbReference>
<dbReference type="InterPro" id="IPR013766">
    <property type="entry name" value="Thioredoxin_domain"/>
</dbReference>
<dbReference type="Pfam" id="PF00578">
    <property type="entry name" value="AhpC-TSA"/>
    <property type="match status" value="1"/>
</dbReference>
<dbReference type="RefSeq" id="WP_190308269.1">
    <property type="nucleotide sequence ID" value="NZ_JACNYK010000001.1"/>
</dbReference>
<protein>
    <submittedName>
        <fullName evidence="7">AhpC/TSA family protein</fullName>
    </submittedName>
</protein>
<dbReference type="PANTHER" id="PTHR42852:SF6">
    <property type="entry name" value="THIOL:DISULFIDE INTERCHANGE PROTEIN DSBE"/>
    <property type="match status" value="1"/>
</dbReference>
<feature type="chain" id="PRO_5045950843" evidence="5">
    <location>
        <begin position="22"/>
        <end position="368"/>
    </location>
</feature>
<dbReference type="SUPFAM" id="SSF52833">
    <property type="entry name" value="Thioredoxin-like"/>
    <property type="match status" value="1"/>
</dbReference>
<evidence type="ECO:0000313" key="8">
    <source>
        <dbReference type="Proteomes" id="UP000606494"/>
    </source>
</evidence>
<dbReference type="Pfam" id="PF14289">
    <property type="entry name" value="DUF4369"/>
    <property type="match status" value="1"/>
</dbReference>
<dbReference type="PANTHER" id="PTHR42852">
    <property type="entry name" value="THIOL:DISULFIDE INTERCHANGE PROTEIN DSBE"/>
    <property type="match status" value="1"/>
</dbReference>
<name>A0ABR7Y1L1_9SPHI</name>